<dbReference type="Pfam" id="PF07445">
    <property type="entry name" value="PriC"/>
    <property type="match status" value="1"/>
</dbReference>
<evidence type="ECO:0000313" key="2">
    <source>
        <dbReference type="Proteomes" id="UP001157353"/>
    </source>
</evidence>
<dbReference type="InterPro" id="IPR038338">
    <property type="entry name" value="PriC_sf"/>
</dbReference>
<dbReference type="Gene3D" id="1.20.1270.340">
    <property type="match status" value="1"/>
</dbReference>
<dbReference type="InterPro" id="IPR010890">
    <property type="entry name" value="PriC"/>
</dbReference>
<dbReference type="EMBL" id="BSPQ01000013">
    <property type="protein sequence ID" value="GLS91689.1"/>
    <property type="molecule type" value="Genomic_DNA"/>
</dbReference>
<reference evidence="2" key="1">
    <citation type="journal article" date="2019" name="Int. J. Syst. Evol. Microbiol.">
        <title>The Global Catalogue of Microorganisms (GCM) 10K type strain sequencing project: providing services to taxonomists for standard genome sequencing and annotation.</title>
        <authorList>
            <consortium name="The Broad Institute Genomics Platform"/>
            <consortium name="The Broad Institute Genome Sequencing Center for Infectious Disease"/>
            <person name="Wu L."/>
            <person name="Ma J."/>
        </authorList>
    </citation>
    <scope>NUCLEOTIDE SEQUENCE [LARGE SCALE GENOMIC DNA]</scope>
    <source>
        <strain evidence="2">NBRC 103166</strain>
    </source>
</reference>
<comment type="caution">
    <text evidence="1">The sequence shown here is derived from an EMBL/GenBank/DDBJ whole genome shotgun (WGS) entry which is preliminary data.</text>
</comment>
<organism evidence="1 2">
    <name type="scientific">Psychromonas marina</name>
    <dbReference type="NCBI Taxonomy" id="88364"/>
    <lineage>
        <taxon>Bacteria</taxon>
        <taxon>Pseudomonadati</taxon>
        <taxon>Pseudomonadota</taxon>
        <taxon>Gammaproteobacteria</taxon>
        <taxon>Alteromonadales</taxon>
        <taxon>Psychromonadaceae</taxon>
        <taxon>Psychromonas</taxon>
    </lineage>
</organism>
<evidence type="ECO:0000313" key="1">
    <source>
        <dbReference type="EMBL" id="GLS91689.1"/>
    </source>
</evidence>
<name>A0ABQ6E368_9GAMM</name>
<accession>A0ABQ6E368</accession>
<evidence type="ECO:0008006" key="3">
    <source>
        <dbReference type="Google" id="ProtNLM"/>
    </source>
</evidence>
<protein>
    <recommendedName>
        <fullName evidence="3">Primosomal replication protein N</fullName>
    </recommendedName>
</protein>
<proteinExistence type="predicted"/>
<dbReference type="RefSeq" id="WP_284204793.1">
    <property type="nucleotide sequence ID" value="NZ_BSPQ01000013.1"/>
</dbReference>
<dbReference type="Proteomes" id="UP001157353">
    <property type="component" value="Unassembled WGS sequence"/>
</dbReference>
<gene>
    <name evidence="1" type="ORF">GCM10007916_27580</name>
</gene>
<keyword evidence="2" id="KW-1185">Reference proteome</keyword>
<sequence>MAQLDNASILQLRGQLTALQARCIKIDLQLTQTENRCFVFEAHQFSKRSLTLIGYFNQVEKTLNSLQNSIDNKRQELLIKIECEQFVNQFQLLMQLVQSIEKGKAALLYKSYSSPKEKIFQQLKKQSEYEHRLLTMIAEQEELLSSGEECNRSYTKEKIEALKIRFHKCNTFTQKLEFQLEEINDE</sequence>